<protein>
    <submittedName>
        <fullName evidence="5">Group III truncated hemoglobin</fullName>
    </submittedName>
</protein>
<gene>
    <name evidence="5" type="ORF">EFY79_03375</name>
</gene>
<keyword evidence="6" id="KW-1185">Reference proteome</keyword>
<dbReference type="RefSeq" id="WP_123119280.1">
    <property type="nucleotide sequence ID" value="NZ_RJJR01000002.1"/>
</dbReference>
<dbReference type="Proteomes" id="UP000267223">
    <property type="component" value="Unassembled WGS sequence"/>
</dbReference>
<dbReference type="OrthoDB" id="25954at2"/>
<dbReference type="Gene3D" id="1.10.490.10">
    <property type="entry name" value="Globins"/>
    <property type="match status" value="1"/>
</dbReference>
<evidence type="ECO:0000256" key="4">
    <source>
        <dbReference type="ARBA" id="ARBA00023004"/>
    </source>
</evidence>
<dbReference type="GO" id="GO:0046872">
    <property type="term" value="F:metal ion binding"/>
    <property type="evidence" value="ECO:0007669"/>
    <property type="project" value="UniProtKB-KW"/>
</dbReference>
<reference evidence="5 6" key="1">
    <citation type="submission" date="2018-11" db="EMBL/GenBank/DDBJ databases">
        <title>Draft genome sequence of Ferruginibacter sp. BO-59.</title>
        <authorList>
            <person name="Im W.T."/>
        </authorList>
    </citation>
    <scope>NUCLEOTIDE SEQUENCE [LARGE SCALE GENOMIC DNA]</scope>
    <source>
        <strain evidence="5 6">BO-59</strain>
    </source>
</reference>
<organism evidence="5 6">
    <name type="scientific">Hanamia caeni</name>
    <dbReference type="NCBI Taxonomy" id="2294116"/>
    <lineage>
        <taxon>Bacteria</taxon>
        <taxon>Pseudomonadati</taxon>
        <taxon>Bacteroidota</taxon>
        <taxon>Chitinophagia</taxon>
        <taxon>Chitinophagales</taxon>
        <taxon>Chitinophagaceae</taxon>
        <taxon>Hanamia</taxon>
    </lineage>
</organism>
<dbReference type="InterPro" id="IPR001486">
    <property type="entry name" value="Hemoglobin_trunc"/>
</dbReference>
<evidence type="ECO:0000256" key="1">
    <source>
        <dbReference type="ARBA" id="ARBA00022448"/>
    </source>
</evidence>
<accession>A0A3M9NN25</accession>
<dbReference type="GO" id="GO:0020037">
    <property type="term" value="F:heme binding"/>
    <property type="evidence" value="ECO:0007669"/>
    <property type="project" value="InterPro"/>
</dbReference>
<dbReference type="EMBL" id="RJJR01000002">
    <property type="protein sequence ID" value="RNI39191.1"/>
    <property type="molecule type" value="Genomic_DNA"/>
</dbReference>
<evidence type="ECO:0000313" key="5">
    <source>
        <dbReference type="EMBL" id="RNI39191.1"/>
    </source>
</evidence>
<keyword evidence="4" id="KW-0408">Iron</keyword>
<proteinExistence type="predicted"/>
<dbReference type="SUPFAM" id="SSF46458">
    <property type="entry name" value="Globin-like"/>
    <property type="match status" value="1"/>
</dbReference>
<name>A0A3M9NN25_9BACT</name>
<keyword evidence="2" id="KW-0349">Heme</keyword>
<keyword evidence="3" id="KW-0479">Metal-binding</keyword>
<sequence length="132" mass="15794">MTEDKHDIIELDDVKQLVDSFYGKVRNDSLIGPIFEERIQNRWPEHLAKMYTFWQTVLLGEHTYYGSPFPPHAQLPVEREHFNRWLDLFSETISEHFSGKTADEAMWRAGKMAEMFQYKLQAFRRNQNRSLI</sequence>
<dbReference type="InterPro" id="IPR009050">
    <property type="entry name" value="Globin-like_sf"/>
</dbReference>
<evidence type="ECO:0000256" key="3">
    <source>
        <dbReference type="ARBA" id="ARBA00022723"/>
    </source>
</evidence>
<comment type="caution">
    <text evidence="5">The sequence shown here is derived from an EMBL/GenBank/DDBJ whole genome shotgun (WGS) entry which is preliminary data.</text>
</comment>
<dbReference type="Pfam" id="PF01152">
    <property type="entry name" value="Bac_globin"/>
    <property type="match status" value="1"/>
</dbReference>
<keyword evidence="1" id="KW-0813">Transport</keyword>
<dbReference type="GO" id="GO:0019825">
    <property type="term" value="F:oxygen binding"/>
    <property type="evidence" value="ECO:0007669"/>
    <property type="project" value="InterPro"/>
</dbReference>
<evidence type="ECO:0000313" key="6">
    <source>
        <dbReference type="Proteomes" id="UP000267223"/>
    </source>
</evidence>
<dbReference type="AlphaFoldDB" id="A0A3M9NN25"/>
<evidence type="ECO:0000256" key="2">
    <source>
        <dbReference type="ARBA" id="ARBA00022617"/>
    </source>
</evidence>
<dbReference type="InterPro" id="IPR012292">
    <property type="entry name" value="Globin/Proto"/>
</dbReference>
<dbReference type="CDD" id="cd08916">
    <property type="entry name" value="TrHb3_P"/>
    <property type="match status" value="1"/>
</dbReference>